<dbReference type="InterPro" id="IPR038610">
    <property type="entry name" value="FliK-like_C_sf"/>
</dbReference>
<reference evidence="3 4" key="1">
    <citation type="submission" date="2019-12" db="EMBL/GenBank/DDBJ databases">
        <authorList>
            <person name="Li M."/>
        </authorList>
    </citation>
    <scope>NUCLEOTIDE SEQUENCE [LARGE SCALE GENOMIC DNA]</scope>
    <source>
        <strain evidence="3 4">GBMRC 2046</strain>
    </source>
</reference>
<keyword evidence="4" id="KW-1185">Reference proteome</keyword>
<dbReference type="Pfam" id="PF02120">
    <property type="entry name" value="Flg_hook"/>
    <property type="match status" value="1"/>
</dbReference>
<feature type="compositionally biased region" description="Basic and acidic residues" evidence="1">
    <location>
        <begin position="365"/>
        <end position="375"/>
    </location>
</feature>
<dbReference type="InterPro" id="IPR021136">
    <property type="entry name" value="Flagellar_hook_control-like_C"/>
</dbReference>
<gene>
    <name evidence="3" type="ORF">GR183_00090</name>
</gene>
<dbReference type="Proteomes" id="UP000433101">
    <property type="component" value="Unassembled WGS sequence"/>
</dbReference>
<dbReference type="CDD" id="cd17470">
    <property type="entry name" value="T3SS_Flik_C"/>
    <property type="match status" value="1"/>
</dbReference>
<proteinExistence type="predicted"/>
<dbReference type="RefSeq" id="WP_160773554.1">
    <property type="nucleotide sequence ID" value="NZ_WUMV01000001.1"/>
</dbReference>
<organism evidence="3 4">
    <name type="scientific">Stappia sediminis</name>
    <dbReference type="NCBI Taxonomy" id="2692190"/>
    <lineage>
        <taxon>Bacteria</taxon>
        <taxon>Pseudomonadati</taxon>
        <taxon>Pseudomonadota</taxon>
        <taxon>Alphaproteobacteria</taxon>
        <taxon>Hyphomicrobiales</taxon>
        <taxon>Stappiaceae</taxon>
        <taxon>Stappia</taxon>
    </lineage>
</organism>
<evidence type="ECO:0000313" key="3">
    <source>
        <dbReference type="EMBL" id="MXN63287.1"/>
    </source>
</evidence>
<dbReference type="Gene3D" id="3.30.750.140">
    <property type="match status" value="1"/>
</dbReference>
<feature type="domain" description="Flagellar hook-length control protein-like C-terminal" evidence="2">
    <location>
        <begin position="507"/>
        <end position="581"/>
    </location>
</feature>
<evidence type="ECO:0000313" key="4">
    <source>
        <dbReference type="Proteomes" id="UP000433101"/>
    </source>
</evidence>
<feature type="region of interest" description="Disordered" evidence="1">
    <location>
        <begin position="195"/>
        <end position="383"/>
    </location>
</feature>
<feature type="region of interest" description="Disordered" evidence="1">
    <location>
        <begin position="583"/>
        <end position="628"/>
    </location>
</feature>
<evidence type="ECO:0000256" key="1">
    <source>
        <dbReference type="SAM" id="MobiDB-lite"/>
    </source>
</evidence>
<protein>
    <recommendedName>
        <fullName evidence="2">Flagellar hook-length control protein-like C-terminal domain-containing protein</fullName>
    </recommendedName>
</protein>
<feature type="compositionally biased region" description="Basic and acidic residues" evidence="1">
    <location>
        <begin position="325"/>
        <end position="334"/>
    </location>
</feature>
<evidence type="ECO:0000259" key="2">
    <source>
        <dbReference type="Pfam" id="PF02120"/>
    </source>
</evidence>
<name>A0A7X3IZI7_9HYPH</name>
<feature type="compositionally biased region" description="Low complexity" evidence="1">
    <location>
        <begin position="335"/>
        <end position="353"/>
    </location>
</feature>
<sequence>MSSAGNISASAASAFFGGQQNVGAGKAPASGDRSQFGLHLIRSVNAQVNGTGKAAPETPFTGDLQSSLLQEIRQRLDTAPGEEPPRLSFAWNEEFGGFYLTIEQGGEAAEAGEGAGEESALFAPPAWALGELQQYLAKTDEPRLALVEDGEVIATNIDAEAEAAVAAGAGDGTDNEAAAPLVDFDIQTGAETGEFPSTAAGGIAGDDVDGAGAVAPESGKLSDAVAGAPVEPGADQETNISAAFADQSAEGEGDVEATLRETQRGTPLDKTGLANDGAILNGANSSDEPGSTKVATGAEALEDLAQEADPANNATASEGEQPDDFSSRPGKDLRQAGSAQASSQAVSSESQAQHRSQAALVRSDSAADKAADDRPISSLVDPHIADDAFEGQSRYARPFSENLSSDAENFEGKNKASGEALGSNAATGRALRSGVSAAALTFAAALKGEGAADEPEFSLSGLQQHGTAPLDISVSNSGTAAARAAAQIAQNPTQSAHLATQVAVEITRHASQGTNRFQIRLDPQELGRVDVRLKIHSDGSVQAHLTVERSETLDLFMRDQRGLERALDAAGLKVENSSLQFSLRDQGGSPGFAGHDPSGDGGAGGNGRNDRRAGNDEEIDPPDGADVRRAYVGVSTGAVDIHV</sequence>
<dbReference type="EMBL" id="WUMV01000001">
    <property type="protein sequence ID" value="MXN63287.1"/>
    <property type="molecule type" value="Genomic_DNA"/>
</dbReference>
<dbReference type="AlphaFoldDB" id="A0A7X3IZI7"/>
<accession>A0A7X3IZI7</accession>
<comment type="caution">
    <text evidence="3">The sequence shown here is derived from an EMBL/GenBank/DDBJ whole genome shotgun (WGS) entry which is preliminary data.</text>
</comment>